<name>A0ABZ0CWW4_9BURK</name>
<dbReference type="Pfam" id="PF01370">
    <property type="entry name" value="Epimerase"/>
    <property type="match status" value="1"/>
</dbReference>
<reference evidence="4 5" key="1">
    <citation type="submission" date="2023-10" db="EMBL/GenBank/DDBJ databases">
        <title>Bacteria for the degradation of biodegradable plastic PBAT(Polybutylene adipate terephthalate).</title>
        <authorList>
            <person name="Weon H.-Y."/>
            <person name="Yeon J."/>
        </authorList>
    </citation>
    <scope>NUCLEOTIDE SEQUENCE [LARGE SCALE GENOMIC DNA]</scope>
    <source>
        <strain evidence="4 5">SBD 7-3</strain>
    </source>
</reference>
<accession>A0ABZ0CWW4</accession>
<comment type="similarity">
    <text evidence="2">Belongs to the NAD(P)-dependent epimerase/dehydratase family.</text>
</comment>
<comment type="pathway">
    <text evidence="1">Bacterial outer membrane biogenesis; LPS O-antigen biosynthesis.</text>
</comment>
<dbReference type="EMBL" id="CP136336">
    <property type="protein sequence ID" value="WOB07500.1"/>
    <property type="molecule type" value="Genomic_DNA"/>
</dbReference>
<dbReference type="RefSeq" id="WP_316700159.1">
    <property type="nucleotide sequence ID" value="NZ_CP136336.1"/>
</dbReference>
<protein>
    <submittedName>
        <fullName evidence="4">NAD(P)-dependent oxidoreductase</fullName>
    </submittedName>
</protein>
<dbReference type="InterPro" id="IPR001509">
    <property type="entry name" value="Epimerase_deHydtase"/>
</dbReference>
<evidence type="ECO:0000313" key="5">
    <source>
        <dbReference type="Proteomes" id="UP001303946"/>
    </source>
</evidence>
<keyword evidence="5" id="KW-1185">Reference proteome</keyword>
<evidence type="ECO:0000256" key="1">
    <source>
        <dbReference type="ARBA" id="ARBA00005125"/>
    </source>
</evidence>
<dbReference type="PANTHER" id="PTHR43000">
    <property type="entry name" value="DTDP-D-GLUCOSE 4,6-DEHYDRATASE-RELATED"/>
    <property type="match status" value="1"/>
</dbReference>
<sequence length="331" mass="37291">MAHAESLLLVTGAAGKVGQAFIARLLADPAFTHFRVRALCHKRTLPPKPRLEVVKGAMQERADVNRAMEDVTHVLHLATSKETPDEVMDVAVKGMFWLLEAARTSASLKQFVLVGGDAAIGHFFYPRSAPVTEEVAHSAYPGCYALSKVLEEVMLEQYQIQYGLNGCCLRAPWIMEKDDFKYQLSFGDDVFGGPRWCELVGDADALRYRETGAVPVMLDAEGRPVKRNFVHVDDLVSALLLALDNPRAHQQLMHVCMDEPVDYGELGDYLARTRGLPLVPIRTPYHSTWLDNRKARLLLEWRPRYDLARMVEAAWSFERSPDDPRVVWYPG</sequence>
<dbReference type="Gene3D" id="3.40.50.720">
    <property type="entry name" value="NAD(P)-binding Rossmann-like Domain"/>
    <property type="match status" value="1"/>
</dbReference>
<evidence type="ECO:0000256" key="2">
    <source>
        <dbReference type="ARBA" id="ARBA00007637"/>
    </source>
</evidence>
<feature type="domain" description="NAD-dependent epimerase/dehydratase" evidence="3">
    <location>
        <begin position="9"/>
        <end position="171"/>
    </location>
</feature>
<evidence type="ECO:0000313" key="4">
    <source>
        <dbReference type="EMBL" id="WOB07500.1"/>
    </source>
</evidence>
<dbReference type="InterPro" id="IPR036291">
    <property type="entry name" value="NAD(P)-bd_dom_sf"/>
</dbReference>
<evidence type="ECO:0000259" key="3">
    <source>
        <dbReference type="Pfam" id="PF01370"/>
    </source>
</evidence>
<gene>
    <name evidence="4" type="ORF">RXV79_21635</name>
</gene>
<dbReference type="SUPFAM" id="SSF51735">
    <property type="entry name" value="NAD(P)-binding Rossmann-fold domains"/>
    <property type="match status" value="1"/>
</dbReference>
<dbReference type="Proteomes" id="UP001303946">
    <property type="component" value="Chromosome"/>
</dbReference>
<organism evidence="4 5">
    <name type="scientific">Piscinibacter gummiphilus</name>
    <dbReference type="NCBI Taxonomy" id="946333"/>
    <lineage>
        <taxon>Bacteria</taxon>
        <taxon>Pseudomonadati</taxon>
        <taxon>Pseudomonadota</taxon>
        <taxon>Betaproteobacteria</taxon>
        <taxon>Burkholderiales</taxon>
        <taxon>Sphaerotilaceae</taxon>
        <taxon>Piscinibacter</taxon>
    </lineage>
</organism>
<proteinExistence type="inferred from homology"/>